<dbReference type="InterPro" id="IPR036514">
    <property type="entry name" value="SGNH_hydro_sf"/>
</dbReference>
<accession>A0A5R9G7W5</accession>
<evidence type="ECO:0000259" key="2">
    <source>
        <dbReference type="Pfam" id="PF13472"/>
    </source>
</evidence>
<dbReference type="EMBL" id="VCIW01000007">
    <property type="protein sequence ID" value="TLS51811.1"/>
    <property type="molecule type" value="Genomic_DNA"/>
</dbReference>
<feature type="compositionally biased region" description="Basic and acidic residues" evidence="1">
    <location>
        <begin position="14"/>
        <end position="26"/>
    </location>
</feature>
<sequence>MPVHDRRHRRRRGADHVLRGGGPEGRHLLGELRGARSVRPDVRRLRKSEGSRVTERWAGKSWATLGDSITAANGYQPLVAAALGFGKVDNYGKSGCPLTAGSDRDHGATVHVGLGMEPAYDCVTIFAGTNDYRLNMPPGADGERDIRTFRGAYVTLVESILSRNPACRLSLWTPLQRDKDGYDHERANEIGHRLLDYADAIREIGAAYALPVLDLYTESGFNKLTLDALTSDRLHPNEAGHRRIAQMASAFLSRL</sequence>
<feature type="region of interest" description="Disordered" evidence="1">
    <location>
        <begin position="1"/>
        <end position="26"/>
    </location>
</feature>
<evidence type="ECO:0000256" key="1">
    <source>
        <dbReference type="SAM" id="MobiDB-lite"/>
    </source>
</evidence>
<feature type="domain" description="SGNH hydrolase-type esterase" evidence="2">
    <location>
        <begin position="65"/>
        <end position="243"/>
    </location>
</feature>
<dbReference type="Proteomes" id="UP000309676">
    <property type="component" value="Unassembled WGS sequence"/>
</dbReference>
<dbReference type="GO" id="GO:0004622">
    <property type="term" value="F:phosphatidylcholine lysophospholipase activity"/>
    <property type="evidence" value="ECO:0007669"/>
    <property type="project" value="TreeGrafter"/>
</dbReference>
<dbReference type="PANTHER" id="PTHR30383:SF5">
    <property type="entry name" value="SGNH HYDROLASE-TYPE ESTERASE DOMAIN-CONTAINING PROTEIN"/>
    <property type="match status" value="1"/>
</dbReference>
<name>A0A5R9G7W5_9BACL</name>
<proteinExistence type="predicted"/>
<reference evidence="3 4" key="1">
    <citation type="submission" date="2019-05" db="EMBL/GenBank/DDBJ databases">
        <authorList>
            <person name="Narsing Rao M.P."/>
            <person name="Li W.J."/>
        </authorList>
    </citation>
    <scope>NUCLEOTIDE SEQUENCE [LARGE SCALE GENOMIC DNA]</scope>
    <source>
        <strain evidence="3 4">SYSU_K30003</strain>
    </source>
</reference>
<dbReference type="AlphaFoldDB" id="A0A5R9G7W5"/>
<comment type="caution">
    <text evidence="3">The sequence shown here is derived from an EMBL/GenBank/DDBJ whole genome shotgun (WGS) entry which is preliminary data.</text>
</comment>
<dbReference type="InterPro" id="IPR013830">
    <property type="entry name" value="SGNH_hydro"/>
</dbReference>
<dbReference type="PANTHER" id="PTHR30383">
    <property type="entry name" value="THIOESTERASE 1/PROTEASE 1/LYSOPHOSPHOLIPASE L1"/>
    <property type="match status" value="1"/>
</dbReference>
<evidence type="ECO:0000313" key="4">
    <source>
        <dbReference type="Proteomes" id="UP000309676"/>
    </source>
</evidence>
<dbReference type="Gene3D" id="3.40.50.1110">
    <property type="entry name" value="SGNH hydrolase"/>
    <property type="match status" value="1"/>
</dbReference>
<gene>
    <name evidence="3" type="ORF">FE782_12930</name>
</gene>
<dbReference type="SUPFAM" id="SSF52266">
    <property type="entry name" value="SGNH hydrolase"/>
    <property type="match status" value="1"/>
</dbReference>
<evidence type="ECO:0000313" key="3">
    <source>
        <dbReference type="EMBL" id="TLS51811.1"/>
    </source>
</evidence>
<dbReference type="InterPro" id="IPR051532">
    <property type="entry name" value="Ester_Hydrolysis_Enzymes"/>
</dbReference>
<feature type="compositionally biased region" description="Basic residues" evidence="1">
    <location>
        <begin position="1"/>
        <end position="13"/>
    </location>
</feature>
<protein>
    <submittedName>
        <fullName evidence="3">SGNH/GDSL hydrolase family protein</fullName>
    </submittedName>
</protein>
<keyword evidence="3" id="KW-0378">Hydrolase</keyword>
<organism evidence="3 4">
    <name type="scientific">Paenibacillus antri</name>
    <dbReference type="NCBI Taxonomy" id="2582848"/>
    <lineage>
        <taxon>Bacteria</taxon>
        <taxon>Bacillati</taxon>
        <taxon>Bacillota</taxon>
        <taxon>Bacilli</taxon>
        <taxon>Bacillales</taxon>
        <taxon>Paenibacillaceae</taxon>
        <taxon>Paenibacillus</taxon>
    </lineage>
</organism>
<dbReference type="Pfam" id="PF13472">
    <property type="entry name" value="Lipase_GDSL_2"/>
    <property type="match status" value="1"/>
</dbReference>
<keyword evidence="4" id="KW-1185">Reference proteome</keyword>